<dbReference type="EMBL" id="KZ819296">
    <property type="protein sequence ID" value="PWN97072.1"/>
    <property type="molecule type" value="Genomic_DNA"/>
</dbReference>
<dbReference type="Proteomes" id="UP000245946">
    <property type="component" value="Unassembled WGS sequence"/>
</dbReference>
<feature type="compositionally biased region" description="Basic and acidic residues" evidence="1">
    <location>
        <begin position="672"/>
        <end position="685"/>
    </location>
</feature>
<dbReference type="InterPro" id="IPR036047">
    <property type="entry name" value="F-box-like_dom_sf"/>
</dbReference>
<feature type="compositionally biased region" description="Low complexity" evidence="1">
    <location>
        <begin position="638"/>
        <end position="655"/>
    </location>
</feature>
<protein>
    <recommendedName>
        <fullName evidence="2">F-box domain-containing protein</fullName>
    </recommendedName>
</protein>
<dbReference type="AlphaFoldDB" id="A0A316Z7Z9"/>
<name>A0A316Z7Z9_9BASI</name>
<proteinExistence type="predicted"/>
<dbReference type="RefSeq" id="XP_025597351.1">
    <property type="nucleotide sequence ID" value="XM_025744228.1"/>
</dbReference>
<sequence length="1096" mass="116504">MDKWAPLAPTPRFTLAAARSSAGQYARASLSLPGLEGDDEAPGAGGGSSSSSSTRRRRDTAEPLVGRLPVSVVRRILAHLPLADLPSCALAARALARVVAAEETWRPRLEALDWVMAPGSAPPALPDNAAEMAPRYLGRRRLRSPAEEAALLKAPTSATPATATSAAEDDFGDFKTSAASPVDDDAFGDFTSAPPARVPGGSLAAGLASVARPAAGHASPVKSRAATALFSYAAEVSLPLAAKASPSFVTLRALVASLRAPLRSLPASGSLGAELPLAAQGALVANCLRYFSADVGGGSRRPSASLATLLPLVQGVAREVAAASLSAFKSSMARREDALRAASHGADTARATRRAEDGMRSSADVAWEVGKALGDGKGASGSAKAFLKSRKVLGLARKHDATANVVTKADGASLDFTAMDTFMVELLAVVAADGEIISRVFPPTQDVLIQYAERVATEVIGEYISPLLLKAKSLSSHLYLRSCAATFTQSLRLADALMAVKGRDEETVKQTRCEDVVYRMWEANMDEYLAREREWVKGEMNAIAQAWENDLENETARSKGDAAFLASHNPAAVKRSVLSGFKDVLLLPVTVVPRTAVYVGGAVGGAAVRTAGALNPLRWQGSSATAPAPLGAAGEYLDPSASTADADAAPDGPATWNAGEEEEEEEEEEANDASRAKAMNDRDEWGAEVEAWSAVASARPEAPPSGKGKSPAGLSAAMRATTLGPSDGLSGRQTPGSSVPSRTGTPQPGRDRASGASSGFTRMQLLLSLDTALQLIHVNRDCLKRIETFAGYPGDYGHRVQQEIEHIATAFLQVLGEAHIQPGFAKAIAQIRQWTPVAGGAKDDKQHVLPLVHFFELVHVGDTIQQMVQVYFDQELARHIDRTDFLNSTVREKKRFEGALDEVVARGFNAGIDLLMGQVEHIITTRQAARDFTPEPGTDIDLGPTTACTEAIECLRTHCRMLVGATDKNVLEVFNLEVGLRLHAMLTKHLKRQIISLEGGWKVIADLNAYRAFAVTLRQASVTPYFDALKMLGNLYIVDNPKELATMVRDATDFGGLISPEDLYEYLKSRSDFKAIEASIDKEMYGFKIREDCVIA</sequence>
<organism evidence="3 4">
    <name type="scientific">Tilletiopsis washingtonensis</name>
    <dbReference type="NCBI Taxonomy" id="58919"/>
    <lineage>
        <taxon>Eukaryota</taxon>
        <taxon>Fungi</taxon>
        <taxon>Dikarya</taxon>
        <taxon>Basidiomycota</taxon>
        <taxon>Ustilaginomycotina</taxon>
        <taxon>Exobasidiomycetes</taxon>
        <taxon>Entylomatales</taxon>
        <taxon>Entylomatales incertae sedis</taxon>
        <taxon>Tilletiopsis</taxon>
    </lineage>
</organism>
<dbReference type="InterPro" id="IPR009976">
    <property type="entry name" value="Sec10-like"/>
</dbReference>
<feature type="domain" description="F-box" evidence="2">
    <location>
        <begin position="62"/>
        <end position="108"/>
    </location>
</feature>
<dbReference type="SUPFAM" id="SSF81383">
    <property type="entry name" value="F-box domain"/>
    <property type="match status" value="1"/>
</dbReference>
<dbReference type="InterPro" id="IPR001810">
    <property type="entry name" value="F-box_dom"/>
</dbReference>
<feature type="region of interest" description="Disordered" evidence="1">
    <location>
        <begin position="630"/>
        <end position="757"/>
    </location>
</feature>
<accession>A0A316Z7Z9</accession>
<feature type="compositionally biased region" description="Low complexity" evidence="1">
    <location>
        <begin position="688"/>
        <end position="698"/>
    </location>
</feature>
<dbReference type="PANTHER" id="PTHR12100">
    <property type="entry name" value="SEC10"/>
    <property type="match status" value="1"/>
</dbReference>
<evidence type="ECO:0000256" key="1">
    <source>
        <dbReference type="SAM" id="MobiDB-lite"/>
    </source>
</evidence>
<dbReference type="GO" id="GO:0006893">
    <property type="term" value="P:Golgi to plasma membrane transport"/>
    <property type="evidence" value="ECO:0007669"/>
    <property type="project" value="TreeGrafter"/>
</dbReference>
<evidence type="ECO:0000259" key="2">
    <source>
        <dbReference type="PROSITE" id="PS50181"/>
    </source>
</evidence>
<dbReference type="GO" id="GO:0006887">
    <property type="term" value="P:exocytosis"/>
    <property type="evidence" value="ECO:0007669"/>
    <property type="project" value="TreeGrafter"/>
</dbReference>
<keyword evidence="4" id="KW-1185">Reference proteome</keyword>
<dbReference type="PROSITE" id="PS50181">
    <property type="entry name" value="FBOX"/>
    <property type="match status" value="1"/>
</dbReference>
<feature type="compositionally biased region" description="Acidic residues" evidence="1">
    <location>
        <begin position="659"/>
        <end position="671"/>
    </location>
</feature>
<evidence type="ECO:0000313" key="3">
    <source>
        <dbReference type="EMBL" id="PWN97072.1"/>
    </source>
</evidence>
<evidence type="ECO:0000313" key="4">
    <source>
        <dbReference type="Proteomes" id="UP000245946"/>
    </source>
</evidence>
<dbReference type="Pfam" id="PF07393">
    <property type="entry name" value="Sec10_HB"/>
    <property type="match status" value="1"/>
</dbReference>
<dbReference type="InterPro" id="IPR048627">
    <property type="entry name" value="Sec10_HB"/>
</dbReference>
<dbReference type="STRING" id="58919.A0A316Z7Z9"/>
<gene>
    <name evidence="3" type="ORF">FA09DRAFT_339563</name>
</gene>
<dbReference type="GeneID" id="37271772"/>
<feature type="region of interest" description="Disordered" evidence="1">
    <location>
        <begin position="30"/>
        <end position="62"/>
    </location>
</feature>
<feature type="compositionally biased region" description="Polar residues" evidence="1">
    <location>
        <begin position="731"/>
        <end position="746"/>
    </location>
</feature>
<dbReference type="OrthoDB" id="5554140at2759"/>
<dbReference type="PANTHER" id="PTHR12100:SF1">
    <property type="entry name" value="RECYCLIN-1"/>
    <property type="match status" value="1"/>
</dbReference>
<reference evidence="3 4" key="1">
    <citation type="journal article" date="2018" name="Mol. Biol. Evol.">
        <title>Broad Genomic Sampling Reveals a Smut Pathogenic Ancestry of the Fungal Clade Ustilaginomycotina.</title>
        <authorList>
            <person name="Kijpornyongpan T."/>
            <person name="Mondo S.J."/>
            <person name="Barry K."/>
            <person name="Sandor L."/>
            <person name="Lee J."/>
            <person name="Lipzen A."/>
            <person name="Pangilinan J."/>
            <person name="LaButti K."/>
            <person name="Hainaut M."/>
            <person name="Henrissat B."/>
            <person name="Grigoriev I.V."/>
            <person name="Spatafora J.W."/>
            <person name="Aime M.C."/>
        </authorList>
    </citation>
    <scope>NUCLEOTIDE SEQUENCE [LARGE SCALE GENOMIC DNA]</scope>
    <source>
        <strain evidence="3 4">MCA 4186</strain>
    </source>
</reference>
<dbReference type="GO" id="GO:0000145">
    <property type="term" value="C:exocyst"/>
    <property type="evidence" value="ECO:0007669"/>
    <property type="project" value="TreeGrafter"/>
</dbReference>